<organism evidence="1 2">
    <name type="scientific">Anncaliia algerae PRA339</name>
    <dbReference type="NCBI Taxonomy" id="1288291"/>
    <lineage>
        <taxon>Eukaryota</taxon>
        <taxon>Fungi</taxon>
        <taxon>Fungi incertae sedis</taxon>
        <taxon>Microsporidia</taxon>
        <taxon>Tubulinosematoidea</taxon>
        <taxon>Tubulinosematidae</taxon>
        <taxon>Anncaliia</taxon>
    </lineage>
</organism>
<dbReference type="AlphaFoldDB" id="A0A059EZF1"/>
<reference evidence="2" key="1">
    <citation type="submission" date="2013-02" db="EMBL/GenBank/DDBJ databases">
        <authorList>
            <consortium name="The Broad Institute Genome Sequencing Platform"/>
            <person name="Cuomo C."/>
            <person name="Becnel J."/>
            <person name="Sanscrainte N."/>
            <person name="Walker B."/>
            <person name="Young S.K."/>
            <person name="Zeng Q."/>
            <person name="Gargeya S."/>
            <person name="Fitzgerald M."/>
            <person name="Haas B."/>
            <person name="Abouelleil A."/>
            <person name="Alvarado L."/>
            <person name="Arachchi H.M."/>
            <person name="Berlin A.M."/>
            <person name="Chapman S.B."/>
            <person name="Dewar J."/>
            <person name="Goldberg J."/>
            <person name="Griggs A."/>
            <person name="Gujja S."/>
            <person name="Hansen M."/>
            <person name="Howarth C."/>
            <person name="Imamovic A."/>
            <person name="Larimer J."/>
            <person name="McCowan C."/>
            <person name="Murphy C."/>
            <person name="Neiman D."/>
            <person name="Pearson M."/>
            <person name="Priest M."/>
            <person name="Roberts A."/>
            <person name="Saif S."/>
            <person name="Shea T."/>
            <person name="Sisk P."/>
            <person name="Sykes S."/>
            <person name="Wortman J."/>
            <person name="Nusbaum C."/>
            <person name="Birren B."/>
        </authorList>
    </citation>
    <scope>NUCLEOTIDE SEQUENCE [LARGE SCALE GENOMIC DNA]</scope>
    <source>
        <strain evidence="2">PRA339</strain>
    </source>
</reference>
<sequence length="143" mass="17501">MVKNKSRKEEIENLFYIEKLLKNISSLYKCLYKIEMNMNLYFSFECIYKILAKNKIKPMKNRPEFKGINLNLSKVLFIEDTYNRIKDKCSTNNIFYYIIYEMKHVFAGEVKLMYDSVAMIYFDKEILEIQNEFKEYKNMYLYL</sequence>
<dbReference type="VEuPathDB" id="MicrosporidiaDB:H312_02337"/>
<dbReference type="OrthoDB" id="2187152at2759"/>
<evidence type="ECO:0000313" key="2">
    <source>
        <dbReference type="Proteomes" id="UP000030655"/>
    </source>
</evidence>
<dbReference type="HOGENOM" id="CLU_1805704_0_0_1"/>
<accession>A0A059EZF1</accession>
<dbReference type="Proteomes" id="UP000030655">
    <property type="component" value="Unassembled WGS sequence"/>
</dbReference>
<reference evidence="1 2" key="2">
    <citation type="submission" date="2014-03" db="EMBL/GenBank/DDBJ databases">
        <title>The Genome Sequence of Anncaliia algerae insect isolate PRA339.</title>
        <authorList>
            <consortium name="The Broad Institute Genome Sequencing Platform"/>
            <consortium name="The Broad Institute Genome Sequencing Center for Infectious Disease"/>
            <person name="Cuomo C."/>
            <person name="Becnel J."/>
            <person name="Sanscrainte N."/>
            <person name="Walker B."/>
            <person name="Young S.K."/>
            <person name="Zeng Q."/>
            <person name="Gargeya S."/>
            <person name="Fitzgerald M."/>
            <person name="Haas B."/>
            <person name="Abouelleil A."/>
            <person name="Alvarado L."/>
            <person name="Arachchi H.M."/>
            <person name="Berlin A.M."/>
            <person name="Chapman S.B."/>
            <person name="Dewar J."/>
            <person name="Goldberg J."/>
            <person name="Griggs A."/>
            <person name="Gujja S."/>
            <person name="Hansen M."/>
            <person name="Howarth C."/>
            <person name="Imamovic A."/>
            <person name="Larimer J."/>
            <person name="McCowan C."/>
            <person name="Murphy C."/>
            <person name="Neiman D."/>
            <person name="Pearson M."/>
            <person name="Priest M."/>
            <person name="Roberts A."/>
            <person name="Saif S."/>
            <person name="Shea T."/>
            <person name="Sisk P."/>
            <person name="Sykes S."/>
            <person name="Wortman J."/>
            <person name="Nusbaum C."/>
            <person name="Birren B."/>
        </authorList>
    </citation>
    <scope>NUCLEOTIDE SEQUENCE [LARGE SCALE GENOMIC DNA]</scope>
    <source>
        <strain evidence="1 2">PRA339</strain>
    </source>
</reference>
<proteinExistence type="predicted"/>
<gene>
    <name evidence="1" type="ORF">H312_02337</name>
</gene>
<name>A0A059EZF1_9MICR</name>
<protein>
    <submittedName>
        <fullName evidence="1">Uncharacterized protein</fullName>
    </submittedName>
</protein>
<evidence type="ECO:0000313" key="1">
    <source>
        <dbReference type="EMBL" id="KCZ80247.1"/>
    </source>
</evidence>
<keyword evidence="2" id="KW-1185">Reference proteome</keyword>
<dbReference type="EMBL" id="KK365192">
    <property type="protein sequence ID" value="KCZ80247.1"/>
    <property type="molecule type" value="Genomic_DNA"/>
</dbReference>